<sequence>MDLPAELIGLIYRYRWQIELFFRWFKCILGCQHLLSLSQKGIQIQVYCALIA</sequence>
<dbReference type="GO" id="GO:0003677">
    <property type="term" value="F:DNA binding"/>
    <property type="evidence" value="ECO:0007669"/>
    <property type="project" value="InterPro"/>
</dbReference>
<dbReference type="EMBL" id="LAZR01067604">
    <property type="protein sequence ID" value="KKK51252.1"/>
    <property type="molecule type" value="Genomic_DNA"/>
</dbReference>
<dbReference type="SUPFAM" id="SSF53098">
    <property type="entry name" value="Ribonuclease H-like"/>
    <property type="match status" value="1"/>
</dbReference>
<name>A0A0F8W3E4_9ZZZZ</name>
<dbReference type="GO" id="GO:0004803">
    <property type="term" value="F:transposase activity"/>
    <property type="evidence" value="ECO:0007669"/>
    <property type="project" value="InterPro"/>
</dbReference>
<gene>
    <name evidence="2" type="ORF">LCGC14_3116820</name>
</gene>
<dbReference type="GO" id="GO:0006313">
    <property type="term" value="P:DNA transposition"/>
    <property type="evidence" value="ECO:0007669"/>
    <property type="project" value="InterPro"/>
</dbReference>
<evidence type="ECO:0000259" key="1">
    <source>
        <dbReference type="Pfam" id="PF01609"/>
    </source>
</evidence>
<protein>
    <recommendedName>
        <fullName evidence="1">Transposase IS4-like domain-containing protein</fullName>
    </recommendedName>
</protein>
<proteinExistence type="predicted"/>
<feature type="domain" description="Transposase IS4-like" evidence="1">
    <location>
        <begin position="2"/>
        <end position="52"/>
    </location>
</feature>
<feature type="non-terminal residue" evidence="2">
    <location>
        <position position="52"/>
    </location>
</feature>
<dbReference type="AlphaFoldDB" id="A0A0F8W3E4"/>
<dbReference type="InterPro" id="IPR002559">
    <property type="entry name" value="Transposase_11"/>
</dbReference>
<dbReference type="PANTHER" id="PTHR33258">
    <property type="entry name" value="TRANSPOSASE INSL FOR INSERTION SEQUENCE ELEMENT IS186A-RELATED"/>
    <property type="match status" value="1"/>
</dbReference>
<accession>A0A0F8W3E4</accession>
<organism evidence="2">
    <name type="scientific">marine sediment metagenome</name>
    <dbReference type="NCBI Taxonomy" id="412755"/>
    <lineage>
        <taxon>unclassified sequences</taxon>
        <taxon>metagenomes</taxon>
        <taxon>ecological metagenomes</taxon>
    </lineage>
</organism>
<reference evidence="2" key="1">
    <citation type="journal article" date="2015" name="Nature">
        <title>Complex archaea that bridge the gap between prokaryotes and eukaryotes.</title>
        <authorList>
            <person name="Spang A."/>
            <person name="Saw J.H."/>
            <person name="Jorgensen S.L."/>
            <person name="Zaremba-Niedzwiedzka K."/>
            <person name="Martijn J."/>
            <person name="Lind A.E."/>
            <person name="van Eijk R."/>
            <person name="Schleper C."/>
            <person name="Guy L."/>
            <person name="Ettema T.J."/>
        </authorList>
    </citation>
    <scope>NUCLEOTIDE SEQUENCE</scope>
</reference>
<dbReference type="InterPro" id="IPR012337">
    <property type="entry name" value="RNaseH-like_sf"/>
</dbReference>
<comment type="caution">
    <text evidence="2">The sequence shown here is derived from an EMBL/GenBank/DDBJ whole genome shotgun (WGS) entry which is preliminary data.</text>
</comment>
<dbReference type="PANTHER" id="PTHR33258:SF1">
    <property type="entry name" value="TRANSPOSASE INSL FOR INSERTION SEQUENCE ELEMENT IS186A-RELATED"/>
    <property type="match status" value="1"/>
</dbReference>
<evidence type="ECO:0000313" key="2">
    <source>
        <dbReference type="EMBL" id="KKK51252.1"/>
    </source>
</evidence>
<dbReference type="Pfam" id="PF01609">
    <property type="entry name" value="DDE_Tnp_1"/>
    <property type="match status" value="1"/>
</dbReference>